<evidence type="ECO:0000313" key="3">
    <source>
        <dbReference type="Proteomes" id="UP000053239"/>
    </source>
</evidence>
<gene>
    <name evidence="2" type="ORF">PVNG_04915</name>
</gene>
<dbReference type="Pfam" id="PF05795">
    <property type="entry name" value="Plasmodium_Vir"/>
    <property type="match status" value="1"/>
</dbReference>
<dbReference type="Proteomes" id="UP000053239">
    <property type="component" value="Unassembled WGS sequence"/>
</dbReference>
<accession>A0A0J9U097</accession>
<evidence type="ECO:0000313" key="2">
    <source>
        <dbReference type="EMBL" id="KNA01277.1"/>
    </source>
</evidence>
<dbReference type="OrthoDB" id="10284065at2759"/>
<name>A0A0J9U097_PLAVI</name>
<evidence type="ECO:0000256" key="1">
    <source>
        <dbReference type="SAM" id="MobiDB-lite"/>
    </source>
</evidence>
<dbReference type="EMBL" id="KQ235272">
    <property type="protein sequence ID" value="KNA01277.1"/>
    <property type="molecule type" value="Genomic_DNA"/>
</dbReference>
<dbReference type="AlphaFoldDB" id="A0A0J9U097"/>
<organism evidence="2 3">
    <name type="scientific">Plasmodium vivax North Korean</name>
    <dbReference type="NCBI Taxonomy" id="1035514"/>
    <lineage>
        <taxon>Eukaryota</taxon>
        <taxon>Sar</taxon>
        <taxon>Alveolata</taxon>
        <taxon>Apicomplexa</taxon>
        <taxon>Aconoidasida</taxon>
        <taxon>Haemosporida</taxon>
        <taxon>Plasmodiidae</taxon>
        <taxon>Plasmodium</taxon>
        <taxon>Plasmodium (Plasmodium)</taxon>
    </lineage>
</organism>
<protein>
    <submittedName>
        <fullName evidence="2">Variable surface protein Vir4g</fullName>
    </submittedName>
</protein>
<feature type="compositionally biased region" description="Polar residues" evidence="1">
    <location>
        <begin position="256"/>
        <end position="265"/>
    </location>
</feature>
<feature type="region of interest" description="Disordered" evidence="1">
    <location>
        <begin position="255"/>
        <end position="277"/>
    </location>
</feature>
<proteinExistence type="predicted"/>
<reference evidence="2 3" key="1">
    <citation type="submission" date="2011-09" db="EMBL/GenBank/DDBJ databases">
        <title>The Genome Sequence of Plasmodium vivax North Korean.</title>
        <authorList>
            <consortium name="The Broad Institute Genome Sequencing Platform"/>
            <consortium name="The Broad Institute Genome Sequencing Center for Infectious Disease"/>
            <person name="Neafsey D."/>
            <person name="Carlton J."/>
            <person name="Barnwell J."/>
            <person name="Collins W."/>
            <person name="Escalante A."/>
            <person name="Mullikin J."/>
            <person name="Saul A."/>
            <person name="Guigo R."/>
            <person name="Camara F."/>
            <person name="Young S.K."/>
            <person name="Zeng Q."/>
            <person name="Gargeya S."/>
            <person name="Fitzgerald M."/>
            <person name="Haas B."/>
            <person name="Abouelleil A."/>
            <person name="Alvarado L."/>
            <person name="Arachchi H.M."/>
            <person name="Berlin A."/>
            <person name="Brown A."/>
            <person name="Chapman S.B."/>
            <person name="Chen Z."/>
            <person name="Dunbar C."/>
            <person name="Freedman E."/>
            <person name="Gearin G."/>
            <person name="Gellesch M."/>
            <person name="Goldberg J."/>
            <person name="Griggs A."/>
            <person name="Gujja S."/>
            <person name="Heiman D."/>
            <person name="Howarth C."/>
            <person name="Larson L."/>
            <person name="Lui A."/>
            <person name="MacDonald P.J.P."/>
            <person name="Montmayeur A."/>
            <person name="Murphy C."/>
            <person name="Neiman D."/>
            <person name="Pearson M."/>
            <person name="Priest M."/>
            <person name="Roberts A."/>
            <person name="Saif S."/>
            <person name="Shea T."/>
            <person name="Shenoy N."/>
            <person name="Sisk P."/>
            <person name="Stolte C."/>
            <person name="Sykes S."/>
            <person name="Wortman J."/>
            <person name="Nusbaum C."/>
            <person name="Birren B."/>
        </authorList>
    </citation>
    <scope>NUCLEOTIDE SEQUENCE [LARGE SCALE GENOMIC DNA]</scope>
    <source>
        <strain evidence="2 3">North Korean</strain>
    </source>
</reference>
<sequence length="368" mass="43513">MDDMTEVLKTLPSYKQYTEFNNDIDNDLNRYSKYCEAINSYFAQYPGLDTVCKKFARNFTSFSTVFLRDNSKDKRCDYLNFWVYDQIINIIKEKDENIYYEAYPKILTVWNNMESRGYFTNKCNRDNILLHRDVKEFVKWKDIHDYCEDCQTIKREIINLNNGCNKYCNFLLSKVDLFNHFNNICPNEDTHKCPKFFVTCENCNPKTLFENLNCKRQTECNATAKVTSIRIDTEGQALQEHALQEHALQEHALQKGNISQEQTSQEDGRGIPTTGEDNSAPFKFELSSYNSNLILASPLFGSLFFLFFYKFTPLGTWVDTNILRKKKNIAHNFDENMMRELFEHQNEHLDIDLQNRRYNLIYNPSLNL</sequence>
<dbReference type="InterPro" id="IPR008780">
    <property type="entry name" value="Plasmodium_Vir"/>
</dbReference>